<dbReference type="EMBL" id="NJGV01000058">
    <property type="protein sequence ID" value="OWY31637.1"/>
    <property type="molecule type" value="Genomic_DNA"/>
</dbReference>
<organism evidence="1 2">
    <name type="scientific">Herbaspirillum aquaticum</name>
    <dbReference type="NCBI Taxonomy" id="568783"/>
    <lineage>
        <taxon>Bacteria</taxon>
        <taxon>Pseudomonadati</taxon>
        <taxon>Pseudomonadota</taxon>
        <taxon>Betaproteobacteria</taxon>
        <taxon>Burkholderiales</taxon>
        <taxon>Oxalobacteraceae</taxon>
        <taxon>Herbaspirillum</taxon>
    </lineage>
</organism>
<comment type="caution">
    <text evidence="1">The sequence shown here is derived from an EMBL/GenBank/DDBJ whole genome shotgun (WGS) entry which is preliminary data.</text>
</comment>
<keyword evidence="2" id="KW-1185">Reference proteome</keyword>
<sequence>MRRILCILLLLLMPVKVISGMHLEFAADEGTFDIEHELAHLHGISHHHAADNVIHFDDSDESLRHNWDHYGSSQPSMLSSIEQVHVVLLVLAMEPVDVFVYVPYPFLEQLLPPPRSLS</sequence>
<proteinExistence type="predicted"/>
<protein>
    <submittedName>
        <fullName evidence="1">Uncharacterized protein</fullName>
    </submittedName>
</protein>
<dbReference type="AlphaFoldDB" id="A0A225SMA2"/>
<evidence type="ECO:0000313" key="2">
    <source>
        <dbReference type="Proteomes" id="UP000214747"/>
    </source>
</evidence>
<reference evidence="1 2" key="1">
    <citation type="journal article" date="2010" name="Int. J. Syst. Evol. Microbiol.">
        <title>Reclassification of Herbaspirillum putei as a later heterotypic synonym of Herbaspirillum huttiense, with the description of H. huttiense subsp. huttiense subsp. nov. and H. huttiense subsp. putei subsp. nov., comb. nov., and description of Herbaspirillum aquaticum sp. nov.</title>
        <authorList>
            <person name="Dobritsa A.P."/>
            <person name="Reddy M.C."/>
            <person name="Samadpour M."/>
        </authorList>
    </citation>
    <scope>NUCLEOTIDE SEQUENCE [LARGE SCALE GENOMIC DNA]</scope>
    <source>
        <strain evidence="1 2">IEH 4430</strain>
    </source>
</reference>
<dbReference type="Proteomes" id="UP000214747">
    <property type="component" value="Unassembled WGS sequence"/>
</dbReference>
<dbReference type="RefSeq" id="WP_088757561.1">
    <property type="nucleotide sequence ID" value="NZ_JARJFG010000117.1"/>
</dbReference>
<name>A0A225SMA2_9BURK</name>
<evidence type="ECO:0000313" key="1">
    <source>
        <dbReference type="EMBL" id="OWY31637.1"/>
    </source>
</evidence>
<gene>
    <name evidence="1" type="ORF">CEJ45_24380</name>
</gene>
<accession>A0A225SMA2</accession>